<keyword evidence="6" id="KW-1185">Reference proteome</keyword>
<dbReference type="Gene3D" id="1.10.10.10">
    <property type="entry name" value="Winged helix-like DNA-binding domain superfamily/Winged helix DNA-binding domain"/>
    <property type="match status" value="1"/>
</dbReference>
<dbReference type="Pfam" id="PF13280">
    <property type="entry name" value="WYL"/>
    <property type="match status" value="1"/>
</dbReference>
<keyword evidence="3" id="KW-0804">Transcription</keyword>
<organism evidence="5 6">
    <name type="scientific">Nocardiopsis coralli</name>
    <dbReference type="NCBI Taxonomy" id="2772213"/>
    <lineage>
        <taxon>Bacteria</taxon>
        <taxon>Bacillati</taxon>
        <taxon>Actinomycetota</taxon>
        <taxon>Actinomycetes</taxon>
        <taxon>Streptosporangiales</taxon>
        <taxon>Nocardiopsidaceae</taxon>
        <taxon>Nocardiopsis</taxon>
    </lineage>
</organism>
<dbReference type="InterPro" id="IPR028349">
    <property type="entry name" value="PafC-like"/>
</dbReference>
<dbReference type="PROSITE" id="PS51000">
    <property type="entry name" value="HTH_DEOR_2"/>
    <property type="match status" value="1"/>
</dbReference>
<dbReference type="PANTHER" id="PTHR34580:SF3">
    <property type="entry name" value="PROTEIN PAFB"/>
    <property type="match status" value="1"/>
</dbReference>
<keyword evidence="1" id="KW-0805">Transcription regulation</keyword>
<dbReference type="PIRSF" id="PIRSF016838">
    <property type="entry name" value="PafC"/>
    <property type="match status" value="1"/>
</dbReference>
<evidence type="ECO:0000313" key="5">
    <source>
        <dbReference type="EMBL" id="MBE2997917.1"/>
    </source>
</evidence>
<dbReference type="InterPro" id="IPR013196">
    <property type="entry name" value="HTH_11"/>
</dbReference>
<proteinExistence type="predicted"/>
<evidence type="ECO:0000256" key="2">
    <source>
        <dbReference type="ARBA" id="ARBA00023125"/>
    </source>
</evidence>
<dbReference type="Proteomes" id="UP000806528">
    <property type="component" value="Unassembled WGS sequence"/>
</dbReference>
<dbReference type="InterPro" id="IPR051534">
    <property type="entry name" value="CBASS_pafABC_assoc_protein"/>
</dbReference>
<dbReference type="InterPro" id="IPR026881">
    <property type="entry name" value="WYL_dom"/>
</dbReference>
<evidence type="ECO:0000259" key="4">
    <source>
        <dbReference type="PROSITE" id="PS51000"/>
    </source>
</evidence>
<dbReference type="InterPro" id="IPR018356">
    <property type="entry name" value="Tscrpt_reg_HTH_DeoR_CS"/>
</dbReference>
<sequence length="327" mass="35664">MSTGTDTVTRVLRLLALLQARRFWSGGELADRLGVSARTLRRDVDRLRELGYGVSAERGPEGGYTLEPGSTLPPLVLDDDELVVLAVGLRAVTVGGVEDTGETAVSALAKLERVIPSHLRRRVLALQSHTVPHGPGEASAPVTGLVARLALACSDGERVRFGYTGADGTWNRYLVEPHRLVSADEGWYLVAHAPGGPNGWTAFRVARMDSFTATGSRFTPEEAEAERAEEIAYAEATTFGRSHVGLLRVHAPLAELREAAGPWAHEAWEESATTTLWPVSADHVQQLFYGLSWIPEGFDFEVVEPPELRDRVRAFGERLLRSVREPG</sequence>
<dbReference type="PROSITE" id="PS52050">
    <property type="entry name" value="WYL"/>
    <property type="match status" value="1"/>
</dbReference>
<evidence type="ECO:0000256" key="1">
    <source>
        <dbReference type="ARBA" id="ARBA00023015"/>
    </source>
</evidence>
<name>A0ABR9P244_9ACTN</name>
<dbReference type="InterPro" id="IPR036390">
    <property type="entry name" value="WH_DNA-bd_sf"/>
</dbReference>
<evidence type="ECO:0000313" key="6">
    <source>
        <dbReference type="Proteomes" id="UP000806528"/>
    </source>
</evidence>
<dbReference type="InterPro" id="IPR001034">
    <property type="entry name" value="DeoR_HTH"/>
</dbReference>
<dbReference type="RefSeq" id="WP_193120562.1">
    <property type="nucleotide sequence ID" value="NZ_JADBGI010000003.1"/>
</dbReference>
<dbReference type="PROSITE" id="PS00894">
    <property type="entry name" value="HTH_DEOR_1"/>
    <property type="match status" value="1"/>
</dbReference>
<dbReference type="Pfam" id="PF08279">
    <property type="entry name" value="HTH_11"/>
    <property type="match status" value="1"/>
</dbReference>
<comment type="caution">
    <text evidence="5">The sequence shown here is derived from an EMBL/GenBank/DDBJ whole genome shotgun (WGS) entry which is preliminary data.</text>
</comment>
<gene>
    <name evidence="5" type="ORF">IDM40_04220</name>
</gene>
<accession>A0ABR9P244</accession>
<evidence type="ECO:0000256" key="3">
    <source>
        <dbReference type="ARBA" id="ARBA00023163"/>
    </source>
</evidence>
<dbReference type="SUPFAM" id="SSF46785">
    <property type="entry name" value="Winged helix' DNA-binding domain"/>
    <property type="match status" value="1"/>
</dbReference>
<feature type="domain" description="HTH deoR-type" evidence="4">
    <location>
        <begin position="7"/>
        <end position="66"/>
    </location>
</feature>
<dbReference type="PANTHER" id="PTHR34580">
    <property type="match status" value="1"/>
</dbReference>
<dbReference type="EMBL" id="JADBGI010000003">
    <property type="protein sequence ID" value="MBE2997917.1"/>
    <property type="molecule type" value="Genomic_DNA"/>
</dbReference>
<protein>
    <submittedName>
        <fullName evidence="5">WYL domain-containing protein</fullName>
    </submittedName>
</protein>
<keyword evidence="2" id="KW-0238">DNA-binding</keyword>
<reference evidence="5 6" key="1">
    <citation type="submission" date="2020-09" db="EMBL/GenBank/DDBJ databases">
        <title>Diversity and distribution of actinomycetes associated with coral in the coast of Hainan.</title>
        <authorList>
            <person name="Li F."/>
        </authorList>
    </citation>
    <scope>NUCLEOTIDE SEQUENCE [LARGE SCALE GENOMIC DNA]</scope>
    <source>
        <strain evidence="5 6">HNM0947</strain>
    </source>
</reference>
<dbReference type="InterPro" id="IPR036388">
    <property type="entry name" value="WH-like_DNA-bd_sf"/>
</dbReference>